<gene>
    <name evidence="1" type="ORF">SAMN04487891_10353</name>
    <name evidence="2" type="ORF">SAMN05216293_1213</name>
</gene>
<dbReference type="RefSeq" id="WP_051947244.1">
    <property type="nucleotide sequence ID" value="NZ_FOKU01000003.1"/>
</dbReference>
<evidence type="ECO:0000313" key="2">
    <source>
        <dbReference type="EMBL" id="SHK51698.1"/>
    </source>
</evidence>
<evidence type="ECO:0000313" key="3">
    <source>
        <dbReference type="Proteomes" id="UP000184031"/>
    </source>
</evidence>
<proteinExistence type="predicted"/>
<dbReference type="STRING" id="1055723.SAMN05216293_1213"/>
<comment type="caution">
    <text evidence="2">The sequence shown here is derived from an EMBL/GenBank/DDBJ whole genome shotgun (WGS) entry which is preliminary data.</text>
</comment>
<dbReference type="Proteomes" id="UP000184031">
    <property type="component" value="Unassembled WGS sequence"/>
</dbReference>
<dbReference type="EMBL" id="FRAT01000003">
    <property type="protein sequence ID" value="SHK51698.1"/>
    <property type="molecule type" value="Genomic_DNA"/>
</dbReference>
<evidence type="ECO:0000313" key="1">
    <source>
        <dbReference type="EMBL" id="SFB85333.1"/>
    </source>
</evidence>
<dbReference type="AlphaFoldDB" id="A0A1M6T4I1"/>
<protein>
    <submittedName>
        <fullName evidence="2">Uncharacterized protein</fullName>
    </submittedName>
</protein>
<evidence type="ECO:0000313" key="4">
    <source>
        <dbReference type="Proteomes" id="UP000198940"/>
    </source>
</evidence>
<dbReference type="Proteomes" id="UP000198940">
    <property type="component" value="Unassembled WGS sequence"/>
</dbReference>
<keyword evidence="4" id="KW-1185">Reference proteome</keyword>
<dbReference type="EMBL" id="FOKU01000003">
    <property type="protein sequence ID" value="SFB85333.1"/>
    <property type="molecule type" value="Genomic_DNA"/>
</dbReference>
<dbReference type="OrthoDB" id="1441187at2"/>
<sequence>MSAKITLKTSHIYLDNELIQPIFGDIHYAYVTYVEEQSKVLITPVSSQWFVKMYKPTQFLLKSRNLKGDKTLAIREILIDNDLDMTDRDLDYEIIEKTNLIKVSIS</sequence>
<organism evidence="2 3">
    <name type="scientific">Flagellimonas taeanensis</name>
    <dbReference type="NCBI Taxonomy" id="1005926"/>
    <lineage>
        <taxon>Bacteria</taxon>
        <taxon>Pseudomonadati</taxon>
        <taxon>Bacteroidota</taxon>
        <taxon>Flavobacteriia</taxon>
        <taxon>Flavobacteriales</taxon>
        <taxon>Flavobacteriaceae</taxon>
        <taxon>Flagellimonas</taxon>
    </lineage>
</organism>
<accession>A0A1M6T4I1</accession>
<name>A0A1M6T4I1_9FLAO</name>
<reference evidence="2 3" key="1">
    <citation type="submission" date="2016-11" db="EMBL/GenBank/DDBJ databases">
        <authorList>
            <person name="Varghese N."/>
            <person name="Submissions S."/>
        </authorList>
    </citation>
    <scope>NUCLEOTIDE SEQUENCE [LARGE SCALE GENOMIC DNA]</scope>
    <source>
        <strain evidence="2 3">CGMCC 1.12174</strain>
        <strain evidence="1 4">DSM 26351</strain>
    </source>
</reference>